<keyword evidence="3" id="KW-1185">Reference proteome</keyword>
<sequence length="226" mass="25587">MLRYTTLLLSILVSSSSSQSTAPACNTSRSPTWIQNITSPLPMVQGNWTFDGTRQPINDDFYAPWKTFPISYSYANQNSRILLVQIPTPDNASDFDSQLWDYYKMPVFVFNWNLTSLLYVENVRWNQNSSKFAFPRNQAVQFKAPPSAAEFVSWMKGNASAKGPDISTGTYYYLPGRNDTANFNAPPETGPRDASWRWLGSRWMHSFDHRQGPTNSTVLGAHISCT</sequence>
<reference evidence="2" key="1">
    <citation type="submission" date="2023-06" db="EMBL/GenBank/DDBJ databases">
        <title>Genome-scale phylogeny and comparative genomics of the fungal order Sordariales.</title>
        <authorList>
            <consortium name="Lawrence Berkeley National Laboratory"/>
            <person name="Hensen N."/>
            <person name="Bonometti L."/>
            <person name="Westerberg I."/>
            <person name="Brannstrom I.O."/>
            <person name="Guillou S."/>
            <person name="Cros-Aarteil S."/>
            <person name="Calhoun S."/>
            <person name="Haridas S."/>
            <person name="Kuo A."/>
            <person name="Mondo S."/>
            <person name="Pangilinan J."/>
            <person name="Riley R."/>
            <person name="Labutti K."/>
            <person name="Andreopoulos B."/>
            <person name="Lipzen A."/>
            <person name="Chen C."/>
            <person name="Yanf M."/>
            <person name="Daum C."/>
            <person name="Ng V."/>
            <person name="Clum A."/>
            <person name="Steindorff A."/>
            <person name="Ohm R."/>
            <person name="Martin F."/>
            <person name="Silar P."/>
            <person name="Natvig D."/>
            <person name="Lalanne C."/>
            <person name="Gautier V."/>
            <person name="Ament-Velasquez S.L."/>
            <person name="Kruys A."/>
            <person name="Hutchinson M.I."/>
            <person name="Powell A.J."/>
            <person name="Barry K."/>
            <person name="Miller A.N."/>
            <person name="Grigoriev I.V."/>
            <person name="Debuchy R."/>
            <person name="Gladieux P."/>
            <person name="Thoren M.H."/>
            <person name="Johannesson H."/>
        </authorList>
    </citation>
    <scope>NUCLEOTIDE SEQUENCE</scope>
    <source>
        <strain evidence="2">CBS 540.89</strain>
    </source>
</reference>
<feature type="chain" id="PRO_5041403664" evidence="1">
    <location>
        <begin position="19"/>
        <end position="226"/>
    </location>
</feature>
<comment type="caution">
    <text evidence="2">The sequence shown here is derived from an EMBL/GenBank/DDBJ whole genome shotgun (WGS) entry which is preliminary data.</text>
</comment>
<name>A0AA40DLN4_9PEZI</name>
<keyword evidence="1" id="KW-0732">Signal</keyword>
<evidence type="ECO:0000256" key="1">
    <source>
        <dbReference type="SAM" id="SignalP"/>
    </source>
</evidence>
<dbReference type="Proteomes" id="UP001172159">
    <property type="component" value="Unassembled WGS sequence"/>
</dbReference>
<organism evidence="2 3">
    <name type="scientific">Apiosordaria backusii</name>
    <dbReference type="NCBI Taxonomy" id="314023"/>
    <lineage>
        <taxon>Eukaryota</taxon>
        <taxon>Fungi</taxon>
        <taxon>Dikarya</taxon>
        <taxon>Ascomycota</taxon>
        <taxon>Pezizomycotina</taxon>
        <taxon>Sordariomycetes</taxon>
        <taxon>Sordariomycetidae</taxon>
        <taxon>Sordariales</taxon>
        <taxon>Lasiosphaeriaceae</taxon>
        <taxon>Apiosordaria</taxon>
    </lineage>
</organism>
<feature type="signal peptide" evidence="1">
    <location>
        <begin position="1"/>
        <end position="18"/>
    </location>
</feature>
<dbReference type="EMBL" id="JAUKTV010000020">
    <property type="protein sequence ID" value="KAK0705831.1"/>
    <property type="molecule type" value="Genomic_DNA"/>
</dbReference>
<accession>A0AA40DLN4</accession>
<dbReference type="AlphaFoldDB" id="A0AA40DLN4"/>
<gene>
    <name evidence="2" type="ORF">B0T21DRAFT_397078</name>
</gene>
<evidence type="ECO:0000313" key="2">
    <source>
        <dbReference type="EMBL" id="KAK0705831.1"/>
    </source>
</evidence>
<proteinExistence type="predicted"/>
<protein>
    <submittedName>
        <fullName evidence="2">Uncharacterized protein</fullName>
    </submittedName>
</protein>
<evidence type="ECO:0000313" key="3">
    <source>
        <dbReference type="Proteomes" id="UP001172159"/>
    </source>
</evidence>